<dbReference type="SUPFAM" id="SSF57196">
    <property type="entry name" value="EGF/Laminin"/>
    <property type="match status" value="1"/>
</dbReference>
<reference evidence="5" key="1">
    <citation type="submission" date="2016-06" db="UniProtKB">
        <authorList>
            <consortium name="WormBaseParasite"/>
        </authorList>
    </citation>
    <scope>IDENTIFICATION</scope>
</reference>
<organism evidence="5">
    <name type="scientific">Gongylonema pulchrum</name>
    <dbReference type="NCBI Taxonomy" id="637853"/>
    <lineage>
        <taxon>Eukaryota</taxon>
        <taxon>Metazoa</taxon>
        <taxon>Ecdysozoa</taxon>
        <taxon>Nematoda</taxon>
        <taxon>Chromadorea</taxon>
        <taxon>Rhabditida</taxon>
        <taxon>Spirurina</taxon>
        <taxon>Spiruromorpha</taxon>
        <taxon>Spiruroidea</taxon>
        <taxon>Gongylonematidae</taxon>
        <taxon>Gongylonema</taxon>
    </lineage>
</organism>
<dbReference type="EMBL" id="UYRT01027217">
    <property type="protein sequence ID" value="VDK66072.1"/>
    <property type="molecule type" value="Genomic_DNA"/>
</dbReference>
<dbReference type="AlphaFoldDB" id="A0A183DJK1"/>
<dbReference type="OrthoDB" id="6022609at2759"/>
<sequence length="106" mass="11547">MSVVRIHMTVHHTLCASIRWNHFCASATLVTRTSLSSLFLPKMKYTEAIIAATNHCADKLANSCDENADCVTLPDGYTCVCSSGYADVSSNANLPPGRVCTLHTQW</sequence>
<evidence type="ECO:0000259" key="2">
    <source>
        <dbReference type="PROSITE" id="PS50026"/>
    </source>
</evidence>
<evidence type="ECO:0000313" key="4">
    <source>
        <dbReference type="Proteomes" id="UP000271098"/>
    </source>
</evidence>
<dbReference type="PROSITE" id="PS50026">
    <property type="entry name" value="EGF_3"/>
    <property type="match status" value="1"/>
</dbReference>
<dbReference type="Gene3D" id="2.10.25.10">
    <property type="entry name" value="Laminin"/>
    <property type="match status" value="1"/>
</dbReference>
<evidence type="ECO:0000256" key="1">
    <source>
        <dbReference type="PROSITE-ProRule" id="PRU00076"/>
    </source>
</evidence>
<dbReference type="WBParaSite" id="GPUH_0000890201-mRNA-1">
    <property type="protein sequence ID" value="GPUH_0000890201-mRNA-1"/>
    <property type="gene ID" value="GPUH_0000890201"/>
</dbReference>
<gene>
    <name evidence="3" type="ORF">GPUH_LOCUS8894</name>
</gene>
<keyword evidence="1" id="KW-0245">EGF-like domain</keyword>
<name>A0A183DJK1_9BILA</name>
<comment type="caution">
    <text evidence="1">Lacks conserved residue(s) required for the propagation of feature annotation.</text>
</comment>
<dbReference type="Proteomes" id="UP000271098">
    <property type="component" value="Unassembled WGS sequence"/>
</dbReference>
<keyword evidence="4" id="KW-1185">Reference proteome</keyword>
<feature type="domain" description="EGF-like" evidence="2">
    <location>
        <begin position="52"/>
        <end position="91"/>
    </location>
</feature>
<proteinExistence type="predicted"/>
<evidence type="ECO:0000313" key="3">
    <source>
        <dbReference type="EMBL" id="VDK66072.1"/>
    </source>
</evidence>
<dbReference type="Pfam" id="PF00008">
    <property type="entry name" value="EGF"/>
    <property type="match status" value="1"/>
</dbReference>
<evidence type="ECO:0000313" key="5">
    <source>
        <dbReference type="WBParaSite" id="GPUH_0000890201-mRNA-1"/>
    </source>
</evidence>
<accession>A0A183DJK1</accession>
<protein>
    <submittedName>
        <fullName evidence="5">EGF-like domain-containing protein</fullName>
    </submittedName>
</protein>
<dbReference type="InterPro" id="IPR000742">
    <property type="entry name" value="EGF"/>
</dbReference>
<reference evidence="3 4" key="2">
    <citation type="submission" date="2018-11" db="EMBL/GenBank/DDBJ databases">
        <authorList>
            <consortium name="Pathogen Informatics"/>
        </authorList>
    </citation>
    <scope>NUCLEOTIDE SEQUENCE [LARGE SCALE GENOMIC DNA]</scope>
</reference>